<feature type="domain" description="GGDEF" evidence="4">
    <location>
        <begin position="284"/>
        <end position="421"/>
    </location>
</feature>
<accession>A0ABS1WU32</accession>
<dbReference type="Pfam" id="PF00990">
    <property type="entry name" value="GGDEF"/>
    <property type="match status" value="1"/>
</dbReference>
<dbReference type="Proteomes" id="UP000661077">
    <property type="component" value="Unassembled WGS sequence"/>
</dbReference>
<dbReference type="EC" id="2.7.7.65" evidence="1"/>
<dbReference type="InterPro" id="IPR000160">
    <property type="entry name" value="GGDEF_dom"/>
</dbReference>
<keyword evidence="6" id="KW-1185">Reference proteome</keyword>
<evidence type="ECO:0000313" key="6">
    <source>
        <dbReference type="Proteomes" id="UP000661077"/>
    </source>
</evidence>
<keyword evidence="3" id="KW-0812">Transmembrane</keyword>
<comment type="caution">
    <text evidence="5">The sequence shown here is derived from an EMBL/GenBank/DDBJ whole genome shotgun (WGS) entry which is preliminary data.</text>
</comment>
<dbReference type="RefSeq" id="WP_203166428.1">
    <property type="nucleotide sequence ID" value="NZ_JAEVLS010000001.1"/>
</dbReference>
<dbReference type="SUPFAM" id="SSF55073">
    <property type="entry name" value="Nucleotide cyclase"/>
    <property type="match status" value="1"/>
</dbReference>
<name>A0ABS1WU32_9GAMM</name>
<feature type="transmembrane region" description="Helical" evidence="3">
    <location>
        <begin position="166"/>
        <end position="183"/>
    </location>
</feature>
<dbReference type="PANTHER" id="PTHR45138:SF9">
    <property type="entry name" value="DIGUANYLATE CYCLASE DGCM-RELATED"/>
    <property type="match status" value="1"/>
</dbReference>
<keyword evidence="3" id="KW-1133">Transmembrane helix</keyword>
<feature type="transmembrane region" description="Helical" evidence="3">
    <location>
        <begin position="142"/>
        <end position="160"/>
    </location>
</feature>
<dbReference type="SMART" id="SM00267">
    <property type="entry name" value="GGDEF"/>
    <property type="match status" value="1"/>
</dbReference>
<feature type="transmembrane region" description="Helical" evidence="3">
    <location>
        <begin position="190"/>
        <end position="210"/>
    </location>
</feature>
<evidence type="ECO:0000256" key="2">
    <source>
        <dbReference type="ARBA" id="ARBA00034247"/>
    </source>
</evidence>
<dbReference type="InterPro" id="IPR029787">
    <property type="entry name" value="Nucleotide_cyclase"/>
</dbReference>
<evidence type="ECO:0000256" key="3">
    <source>
        <dbReference type="SAM" id="Phobius"/>
    </source>
</evidence>
<organism evidence="5 6">
    <name type="scientific">Steroidobacter gossypii</name>
    <dbReference type="NCBI Taxonomy" id="2805490"/>
    <lineage>
        <taxon>Bacteria</taxon>
        <taxon>Pseudomonadati</taxon>
        <taxon>Pseudomonadota</taxon>
        <taxon>Gammaproteobacteria</taxon>
        <taxon>Steroidobacterales</taxon>
        <taxon>Steroidobacteraceae</taxon>
        <taxon>Steroidobacter</taxon>
    </lineage>
</organism>
<gene>
    <name evidence="5" type="ORF">JM946_06990</name>
</gene>
<feature type="transmembrane region" description="Helical" evidence="3">
    <location>
        <begin position="216"/>
        <end position="236"/>
    </location>
</feature>
<feature type="transmembrane region" description="Helical" evidence="3">
    <location>
        <begin position="113"/>
        <end position="130"/>
    </location>
</feature>
<dbReference type="EMBL" id="JAEVLS010000001">
    <property type="protein sequence ID" value="MBM0104485.1"/>
    <property type="molecule type" value="Genomic_DNA"/>
</dbReference>
<proteinExistence type="predicted"/>
<dbReference type="InterPro" id="IPR043128">
    <property type="entry name" value="Rev_trsase/Diguanyl_cyclase"/>
</dbReference>
<evidence type="ECO:0000313" key="5">
    <source>
        <dbReference type="EMBL" id="MBM0104485.1"/>
    </source>
</evidence>
<dbReference type="InterPro" id="IPR050469">
    <property type="entry name" value="Diguanylate_Cyclase"/>
</dbReference>
<dbReference type="NCBIfam" id="TIGR00254">
    <property type="entry name" value="GGDEF"/>
    <property type="match status" value="1"/>
</dbReference>
<dbReference type="Gene3D" id="3.30.70.270">
    <property type="match status" value="1"/>
</dbReference>
<protein>
    <recommendedName>
        <fullName evidence="1">diguanylate cyclase</fullName>
        <ecNumber evidence="1">2.7.7.65</ecNumber>
    </recommendedName>
</protein>
<reference evidence="5 6" key="1">
    <citation type="journal article" date="2021" name="Int. J. Syst. Evol. Microbiol.">
        <title>Steroidobacter gossypii sp. nov., isolated from soil of cotton cropping field.</title>
        <authorList>
            <person name="Huang R."/>
            <person name="Yang S."/>
            <person name="Zhen C."/>
            <person name="Liu W."/>
        </authorList>
    </citation>
    <scope>NUCLEOTIDE SEQUENCE [LARGE SCALE GENOMIC DNA]</scope>
    <source>
        <strain evidence="5 6">S1-65</strain>
    </source>
</reference>
<dbReference type="CDD" id="cd01949">
    <property type="entry name" value="GGDEF"/>
    <property type="match status" value="1"/>
</dbReference>
<dbReference type="PROSITE" id="PS50887">
    <property type="entry name" value="GGDEF"/>
    <property type="match status" value="1"/>
</dbReference>
<keyword evidence="3" id="KW-0472">Membrane</keyword>
<dbReference type="PANTHER" id="PTHR45138">
    <property type="entry name" value="REGULATORY COMPONENTS OF SENSORY TRANSDUCTION SYSTEM"/>
    <property type="match status" value="1"/>
</dbReference>
<feature type="transmembrane region" description="Helical" evidence="3">
    <location>
        <begin position="85"/>
        <end position="107"/>
    </location>
</feature>
<evidence type="ECO:0000256" key="1">
    <source>
        <dbReference type="ARBA" id="ARBA00012528"/>
    </source>
</evidence>
<comment type="catalytic activity">
    <reaction evidence="2">
        <text>2 GTP = 3',3'-c-di-GMP + 2 diphosphate</text>
        <dbReference type="Rhea" id="RHEA:24898"/>
        <dbReference type="ChEBI" id="CHEBI:33019"/>
        <dbReference type="ChEBI" id="CHEBI:37565"/>
        <dbReference type="ChEBI" id="CHEBI:58805"/>
        <dbReference type="EC" id="2.7.7.65"/>
    </reaction>
</comment>
<evidence type="ECO:0000259" key="4">
    <source>
        <dbReference type="PROSITE" id="PS50887"/>
    </source>
</evidence>
<sequence>MATLDQGRARSSQTAGFELIPEPAAQFAPGASLTSGAQAPSAPQSAYGQQLARGFPRLKFDDPDLERKFRRSHLARSRAQISRNLLLGIGFVVGFSALTHLVLPGPVNRPLDLIRLTVLGPVFLIALILVHTRLYQRWYPIICPYGATLFGVGVVVLAVIAASQGVSLIASVVLAIIYNYLMLGLSFRPALTTSLLVLLSYPLIATLAGIPGPQRLVDVGVLLFTNVIGAIVCYSLERANRTNFLESQLLMETARRDGLTGIANRRTFDEHLDRVWAQAAREGRPLTLLMIDIDHFKAYNDRFGHQAGDECLRRVAWSLSSHARRPLDIAARYGGEEFAMVLYDASRQHAEDMARQIQIGIDSLAIAHAAANASNRLTVSIGIACVQPMSDRSHFGFIQLADEALYAAKERGRNCIVIMDKEYSELTTGSFRKDKPVANTAH</sequence>